<name>A0A6J4V117_9BACT</name>
<dbReference type="EMBL" id="CADCWF010000201">
    <property type="protein sequence ID" value="CAA9565492.1"/>
    <property type="molecule type" value="Genomic_DNA"/>
</dbReference>
<evidence type="ECO:0000256" key="1">
    <source>
        <dbReference type="SAM" id="MobiDB-lite"/>
    </source>
</evidence>
<feature type="region of interest" description="Disordered" evidence="1">
    <location>
        <begin position="1"/>
        <end position="44"/>
    </location>
</feature>
<reference evidence="2" key="1">
    <citation type="submission" date="2020-02" db="EMBL/GenBank/DDBJ databases">
        <authorList>
            <person name="Meier V. D."/>
        </authorList>
    </citation>
    <scope>NUCLEOTIDE SEQUENCE</scope>
    <source>
        <strain evidence="2">AVDCRST_MAG59</strain>
    </source>
</reference>
<organism evidence="2">
    <name type="scientific">uncultured Thermomicrobiales bacterium</name>
    <dbReference type="NCBI Taxonomy" id="1645740"/>
    <lineage>
        <taxon>Bacteria</taxon>
        <taxon>Pseudomonadati</taxon>
        <taxon>Thermomicrobiota</taxon>
        <taxon>Thermomicrobia</taxon>
        <taxon>Thermomicrobiales</taxon>
        <taxon>environmental samples</taxon>
    </lineage>
</organism>
<protein>
    <submittedName>
        <fullName evidence="2">Uncharacterized protein</fullName>
    </submittedName>
</protein>
<evidence type="ECO:0000313" key="2">
    <source>
        <dbReference type="EMBL" id="CAA9565492.1"/>
    </source>
</evidence>
<sequence>MPLRRQRGTVRVEAARPRSEGFPSRFEERHGLSSIAGDSRKDSE</sequence>
<dbReference type="AlphaFoldDB" id="A0A6J4V117"/>
<proteinExistence type="predicted"/>
<feature type="compositionally biased region" description="Basic and acidic residues" evidence="1">
    <location>
        <begin position="13"/>
        <end position="31"/>
    </location>
</feature>
<gene>
    <name evidence="2" type="ORF">AVDCRST_MAG59-2973</name>
</gene>
<accession>A0A6J4V117</accession>